<evidence type="ECO:0008006" key="4">
    <source>
        <dbReference type="Google" id="ProtNLM"/>
    </source>
</evidence>
<accession>A0A1W6MLU2</accession>
<evidence type="ECO:0000313" key="2">
    <source>
        <dbReference type="EMBL" id="ARN78571.1"/>
    </source>
</evidence>
<dbReference type="OrthoDB" id="1150971at2"/>
<evidence type="ECO:0000256" key="1">
    <source>
        <dbReference type="SAM" id="SignalP"/>
    </source>
</evidence>
<dbReference type="EMBL" id="CP019344">
    <property type="protein sequence ID" value="ARN78571.1"/>
    <property type="molecule type" value="Genomic_DNA"/>
</dbReference>
<protein>
    <recommendedName>
        <fullName evidence="4">Tetratricopeptide repeat protein</fullName>
    </recommendedName>
</protein>
<keyword evidence="3" id="KW-1185">Reference proteome</keyword>
<keyword evidence="1" id="KW-0732">Signal</keyword>
<dbReference type="AlphaFoldDB" id="A0A1W6MLU2"/>
<sequence>MKTLTTLLLILIANPAMAQSKYEKAMMKGMELMQQDLTQAAAHFERVSAAEKDNWLPTYYAALAYTNSSWGQHSKEQTLNYMKKAQELIDEAEMRSENNPEILVLQAMLNTCWITYDGAVYGMKLSAPTTAIYEKALAMAPENPRVVSNHAQWMMGSAKYFGKDVTPYCGKLQKAVELFQKETQNGFEPSWGKERAIQALEQDCKG</sequence>
<dbReference type="Proteomes" id="UP000193431">
    <property type="component" value="Chromosome"/>
</dbReference>
<evidence type="ECO:0000313" key="3">
    <source>
        <dbReference type="Proteomes" id="UP000193431"/>
    </source>
</evidence>
<feature type="signal peptide" evidence="1">
    <location>
        <begin position="1"/>
        <end position="18"/>
    </location>
</feature>
<dbReference type="InterPro" id="IPR011990">
    <property type="entry name" value="TPR-like_helical_dom_sf"/>
</dbReference>
<dbReference type="SUPFAM" id="SSF81901">
    <property type="entry name" value="HCP-like"/>
    <property type="match status" value="1"/>
</dbReference>
<reference evidence="2 3" key="1">
    <citation type="submission" date="2016-11" db="EMBL/GenBank/DDBJ databases">
        <title>Trade-off between light-utilization and light-protection in marine flavobacteria.</title>
        <authorList>
            <person name="Kumagai Y."/>
        </authorList>
    </citation>
    <scope>NUCLEOTIDE SEQUENCE [LARGE SCALE GENOMIC DNA]</scope>
    <source>
        <strain evidence="2 3">JCM 13191</strain>
    </source>
</reference>
<dbReference type="RefSeq" id="WP_085767377.1">
    <property type="nucleotide sequence ID" value="NZ_CP019344.1"/>
</dbReference>
<name>A0A1W6MLU2_9FLAO</name>
<feature type="chain" id="PRO_5012732506" description="Tetratricopeptide repeat protein" evidence="1">
    <location>
        <begin position="19"/>
        <end position="206"/>
    </location>
</feature>
<organism evidence="2 3">
    <name type="scientific">Nonlabens spongiae</name>
    <dbReference type="NCBI Taxonomy" id="331648"/>
    <lineage>
        <taxon>Bacteria</taxon>
        <taxon>Pseudomonadati</taxon>
        <taxon>Bacteroidota</taxon>
        <taxon>Flavobacteriia</taxon>
        <taxon>Flavobacteriales</taxon>
        <taxon>Flavobacteriaceae</taxon>
        <taxon>Nonlabens</taxon>
    </lineage>
</organism>
<dbReference type="STRING" id="331648.BST97_11555"/>
<gene>
    <name evidence="2" type="ORF">BST97_11555</name>
</gene>
<dbReference type="Gene3D" id="1.25.40.10">
    <property type="entry name" value="Tetratricopeptide repeat domain"/>
    <property type="match status" value="1"/>
</dbReference>
<proteinExistence type="predicted"/>